<dbReference type="PROSITE" id="PS51029">
    <property type="entry name" value="MADF"/>
    <property type="match status" value="1"/>
</dbReference>
<protein>
    <recommendedName>
        <fullName evidence="2">MADF domain-containing protein</fullName>
    </recommendedName>
</protein>
<dbReference type="Proteomes" id="UP000298663">
    <property type="component" value="Unassembled WGS sequence"/>
</dbReference>
<dbReference type="OrthoDB" id="10372418at2759"/>
<reference evidence="3 4" key="2">
    <citation type="journal article" date="2019" name="G3 (Bethesda)">
        <title>Hybrid Assembly of the Genome of the Entomopathogenic Nematode Steinernema carpocapsae Identifies the X-Chromosome.</title>
        <authorList>
            <person name="Serra L."/>
            <person name="Macchietto M."/>
            <person name="Macias-Munoz A."/>
            <person name="McGill C.J."/>
            <person name="Rodriguez I.M."/>
            <person name="Rodriguez B."/>
            <person name="Murad R."/>
            <person name="Mortazavi A."/>
        </authorList>
    </citation>
    <scope>NUCLEOTIDE SEQUENCE [LARGE SCALE GENOMIC DNA]</scope>
    <source>
        <strain evidence="3 4">ALL</strain>
    </source>
</reference>
<keyword evidence="4" id="KW-1185">Reference proteome</keyword>
<sequence length="265" mass="30307">MPELKVTDVSDEERFMIIEEFRRRPLFWKVGSIPYKDVVSRRQHQQDIAASMTSGDRIFTEKTIAHVWKNLNDTLRRKTRQRQEELANNEDNPVNWKFWDALQFVTEGKPQENGSSSSSTSHVIVAEPMLESTLSHMFNNTYEDPSHLSDEKLPGDTPSPSNYAYGGDVTSASSNGSGGSGTSAKKRRKTNNVGYQQEHNHFEPQVPLQTTFHDVMHRDVSFSFGEVVADVHRRLVGRGRMVDAANFKKELCDIMHKYDLRMAEE</sequence>
<evidence type="ECO:0000313" key="4">
    <source>
        <dbReference type="Proteomes" id="UP000298663"/>
    </source>
</evidence>
<name>A0A4U5NGQ4_STECR</name>
<dbReference type="InterPro" id="IPR006578">
    <property type="entry name" value="MADF-dom"/>
</dbReference>
<evidence type="ECO:0000313" key="3">
    <source>
        <dbReference type="EMBL" id="TKR82024.1"/>
    </source>
</evidence>
<dbReference type="AlphaFoldDB" id="A0A4U5NGQ4"/>
<evidence type="ECO:0000259" key="2">
    <source>
        <dbReference type="PROSITE" id="PS51029"/>
    </source>
</evidence>
<feature type="region of interest" description="Disordered" evidence="1">
    <location>
        <begin position="140"/>
        <end position="190"/>
    </location>
</feature>
<feature type="compositionally biased region" description="Basic and acidic residues" evidence="1">
    <location>
        <begin position="144"/>
        <end position="154"/>
    </location>
</feature>
<feature type="domain" description="MADF" evidence="2">
    <location>
        <begin position="16"/>
        <end position="110"/>
    </location>
</feature>
<comment type="caution">
    <text evidence="3">The sequence shown here is derived from an EMBL/GenBank/DDBJ whole genome shotgun (WGS) entry which is preliminary data.</text>
</comment>
<organism evidence="3 4">
    <name type="scientific">Steinernema carpocapsae</name>
    <name type="common">Entomopathogenic nematode</name>
    <dbReference type="NCBI Taxonomy" id="34508"/>
    <lineage>
        <taxon>Eukaryota</taxon>
        <taxon>Metazoa</taxon>
        <taxon>Ecdysozoa</taxon>
        <taxon>Nematoda</taxon>
        <taxon>Chromadorea</taxon>
        <taxon>Rhabditida</taxon>
        <taxon>Tylenchina</taxon>
        <taxon>Panagrolaimomorpha</taxon>
        <taxon>Strongyloidoidea</taxon>
        <taxon>Steinernematidae</taxon>
        <taxon>Steinernema</taxon>
    </lineage>
</organism>
<dbReference type="Pfam" id="PF10545">
    <property type="entry name" value="MADF_DNA_bdg"/>
    <property type="match status" value="1"/>
</dbReference>
<reference evidence="3 4" key="1">
    <citation type="journal article" date="2015" name="Genome Biol.">
        <title>Comparative genomics of Steinernema reveals deeply conserved gene regulatory networks.</title>
        <authorList>
            <person name="Dillman A.R."/>
            <person name="Macchietto M."/>
            <person name="Porter C.F."/>
            <person name="Rogers A."/>
            <person name="Williams B."/>
            <person name="Antoshechkin I."/>
            <person name="Lee M.M."/>
            <person name="Goodwin Z."/>
            <person name="Lu X."/>
            <person name="Lewis E.E."/>
            <person name="Goodrich-Blair H."/>
            <person name="Stock S.P."/>
            <person name="Adams B.J."/>
            <person name="Sternberg P.W."/>
            <person name="Mortazavi A."/>
        </authorList>
    </citation>
    <scope>NUCLEOTIDE SEQUENCE [LARGE SCALE GENOMIC DNA]</scope>
    <source>
        <strain evidence="3 4">ALL</strain>
    </source>
</reference>
<accession>A0A4U5NGQ4</accession>
<evidence type="ECO:0000256" key="1">
    <source>
        <dbReference type="SAM" id="MobiDB-lite"/>
    </source>
</evidence>
<dbReference type="EMBL" id="AZBU02000004">
    <property type="protein sequence ID" value="TKR82024.1"/>
    <property type="molecule type" value="Genomic_DNA"/>
</dbReference>
<proteinExistence type="predicted"/>
<gene>
    <name evidence="3" type="ORF">L596_015806</name>
</gene>